<feature type="transmembrane region" description="Helical" evidence="5">
    <location>
        <begin position="65"/>
        <end position="83"/>
    </location>
</feature>
<evidence type="ECO:0000256" key="2">
    <source>
        <dbReference type="ARBA" id="ARBA00022692"/>
    </source>
</evidence>
<dbReference type="AlphaFoldDB" id="A0A947GHK6"/>
<proteinExistence type="predicted"/>
<dbReference type="Proteomes" id="UP000748108">
    <property type="component" value="Unassembled WGS sequence"/>
</dbReference>
<name>A0A947GHK6_HYDSH</name>
<dbReference type="RefSeq" id="WP_082718245.1">
    <property type="nucleotide sequence ID" value="NZ_CBCSAS010000037.1"/>
</dbReference>
<evidence type="ECO:0000313" key="6">
    <source>
        <dbReference type="EMBL" id="MBT9283118.1"/>
    </source>
</evidence>
<evidence type="ECO:0000313" key="7">
    <source>
        <dbReference type="EMBL" id="MBT9283425.1"/>
    </source>
</evidence>
<keyword evidence="3 5" id="KW-1133">Transmembrane helix</keyword>
<gene>
    <name evidence="6" type="ORF">KM312_10850</name>
    <name evidence="7" type="ORF">KM312_12455</name>
</gene>
<evidence type="ECO:0000256" key="1">
    <source>
        <dbReference type="ARBA" id="ARBA00004141"/>
    </source>
</evidence>
<sequence length="162" mass="18226">MTAGEMGEREARNWAMALHLSPFFVFLMPSVPFLAVLVPLGLWLWKKDAHPMIDRNGKAVLNFQLTVLLLGGGLVFLSMLWMFPFRPELIGMEQTVPWELLSSWEGRLTVGTGVPVRTGLILIYATVVLALFLLWLIAPIVGAVRAKDGRPFRYPIAISFFR</sequence>
<evidence type="ECO:0000256" key="5">
    <source>
        <dbReference type="SAM" id="Phobius"/>
    </source>
</evidence>
<accession>A0A947GHK6</accession>
<evidence type="ECO:0000256" key="4">
    <source>
        <dbReference type="ARBA" id="ARBA00023136"/>
    </source>
</evidence>
<comment type="caution">
    <text evidence="6">The sequence shown here is derived from an EMBL/GenBank/DDBJ whole genome shotgun (WGS) entry which is preliminary data.</text>
</comment>
<dbReference type="EMBL" id="JAHHQF010000098">
    <property type="protein sequence ID" value="MBT9283425.1"/>
    <property type="molecule type" value="Genomic_DNA"/>
</dbReference>
<comment type="subcellular location">
    <subcellularLocation>
        <location evidence="1">Membrane</location>
        <topology evidence="1">Multi-pass membrane protein</topology>
    </subcellularLocation>
</comment>
<keyword evidence="4 5" id="KW-0472">Membrane</keyword>
<feature type="transmembrane region" description="Helical" evidence="5">
    <location>
        <begin position="20"/>
        <end position="45"/>
    </location>
</feature>
<protein>
    <submittedName>
        <fullName evidence="6">DUF4870 domain-containing protein</fullName>
    </submittedName>
</protein>
<evidence type="ECO:0000313" key="8">
    <source>
        <dbReference type="Proteomes" id="UP000748108"/>
    </source>
</evidence>
<keyword evidence="2 5" id="KW-0812">Transmembrane</keyword>
<reference evidence="6" key="1">
    <citation type="journal article" date="2021" name="Microbiology">
        <title>Metagenomic Analysis of the Microbial Community in the Underground Coal Fire Area (Kemerovo Region, Russia) Revealed Predominance of Thermophilic Members of the Phyla Deinococcus-thermus, Aquificae, and Firmicutes.</title>
        <authorList>
            <person name="Kadnikov V."/>
            <person name="Mardanov A.V."/>
            <person name="Beletsky A.V."/>
            <person name="Karnachuk O.V."/>
            <person name="Ravin N.V."/>
        </authorList>
    </citation>
    <scope>NUCLEOTIDE SEQUENCE</scope>
    <source>
        <strain evidence="6">RBS10-49</strain>
    </source>
</reference>
<dbReference type="InterPro" id="IPR019109">
    <property type="entry name" value="MamF_MmsF"/>
</dbReference>
<dbReference type="OrthoDB" id="9808930at2"/>
<evidence type="ECO:0000256" key="3">
    <source>
        <dbReference type="ARBA" id="ARBA00022989"/>
    </source>
</evidence>
<dbReference type="Pfam" id="PF09685">
    <property type="entry name" value="MamF_MmsF"/>
    <property type="match status" value="1"/>
</dbReference>
<feature type="transmembrane region" description="Helical" evidence="5">
    <location>
        <begin position="121"/>
        <end position="144"/>
    </location>
</feature>
<dbReference type="EMBL" id="JAHHQF010000077">
    <property type="protein sequence ID" value="MBT9283118.1"/>
    <property type="molecule type" value="Genomic_DNA"/>
</dbReference>
<organism evidence="6 8">
    <name type="scientific">Hydrogenibacillus schlegelii</name>
    <name type="common">Bacillus schlegelii</name>
    <dbReference type="NCBI Taxonomy" id="1484"/>
    <lineage>
        <taxon>Bacteria</taxon>
        <taxon>Bacillati</taxon>
        <taxon>Bacillota</taxon>
        <taxon>Bacilli</taxon>
        <taxon>Bacillales</taxon>
        <taxon>Bacillales Family X. Incertae Sedis</taxon>
        <taxon>Hydrogenibacillus</taxon>
    </lineage>
</organism>